<keyword evidence="10" id="KW-1185">Reference proteome</keyword>
<gene>
    <name evidence="9" type="ORF">ACFOX3_14355</name>
</gene>
<dbReference type="PANTHER" id="PTHR22990:SF15">
    <property type="entry name" value="F-BOX ONLY PROTEIN 10"/>
    <property type="match status" value="1"/>
</dbReference>
<evidence type="ECO:0000259" key="8">
    <source>
        <dbReference type="PROSITE" id="PS51007"/>
    </source>
</evidence>
<keyword evidence="3 7" id="KW-0479">Metal-binding</keyword>
<dbReference type="Proteomes" id="UP001595840">
    <property type="component" value="Unassembled WGS sequence"/>
</dbReference>
<dbReference type="Pfam" id="PF13229">
    <property type="entry name" value="Beta_helix"/>
    <property type="match status" value="2"/>
</dbReference>
<reference evidence="10" key="1">
    <citation type="journal article" date="2019" name="Int. J. Syst. Evol. Microbiol.">
        <title>The Global Catalogue of Microorganisms (GCM) 10K type strain sequencing project: providing services to taxonomists for standard genome sequencing and annotation.</title>
        <authorList>
            <consortium name="The Broad Institute Genomics Platform"/>
            <consortium name="The Broad Institute Genome Sequencing Center for Infectious Disease"/>
            <person name="Wu L."/>
            <person name="Ma J."/>
        </authorList>
    </citation>
    <scope>NUCLEOTIDE SEQUENCE [LARGE SCALE GENOMIC DNA]</scope>
    <source>
        <strain evidence="10">CECT 8570</strain>
    </source>
</reference>
<dbReference type="InterPro" id="IPR022442">
    <property type="entry name" value="SO_2930-like_dom"/>
</dbReference>
<sequence>MSNKIITAIIAVGLVAGGAWLGSSLSSNNAATIVGDNDRYAKNDGTKLQAGAKLDASVGATGSSGKFIDVTDGQSIQAAVKDAQPGDVIRVHPGTYKETVYIDKDDIWLKGVIKDGNWPVLEGEHKLNDAVLYSGNNITVENFRITHYKGNAIMGQAGNNFLIRNNHVIDTGVYGIFPQLGKNGLIERNVLSGIEDAAIYVGMCDNIHVNNNEVFENVAGIEIENSRHSVVENNKVYNNTGGILAFITPGLPIKTTYDVIIRNNFINDNNHKNFGAPGSIVAGVPAGTGIIVMAADEVTIEGNIITNNKNIGIVITDHYSFANITIDPDSEPHSDKVAILDNLMFNNGYEPIDEITALKVATFTKGNVDILNVGESKDSCILDRTKYINVGLKDYGTCGFDTTAATVSYLLPEPAEPHPFTEDEKGKMAYFGVCTGCHAYNIRMIGPPVQIIQALYMDNPEGLAEYIAKPTKKREDYPEMPAQDYLDPEMRLAVAKYMLGVDNSGRFNDPALNQDQ</sequence>
<dbReference type="InterPro" id="IPR039448">
    <property type="entry name" value="Beta_helix"/>
</dbReference>
<keyword evidence="4" id="KW-0677">Repeat</keyword>
<evidence type="ECO:0000256" key="3">
    <source>
        <dbReference type="ARBA" id="ARBA00022723"/>
    </source>
</evidence>
<dbReference type="InterPro" id="IPR051550">
    <property type="entry name" value="SCF-Subunits/Alg-Epimerases"/>
</dbReference>
<feature type="domain" description="Cytochrome c" evidence="8">
    <location>
        <begin position="421"/>
        <end position="502"/>
    </location>
</feature>
<dbReference type="EMBL" id="JBHSCX010000020">
    <property type="protein sequence ID" value="MFC4363493.1"/>
    <property type="molecule type" value="Genomic_DNA"/>
</dbReference>
<dbReference type="Gene3D" id="1.10.760.10">
    <property type="entry name" value="Cytochrome c-like domain"/>
    <property type="match status" value="1"/>
</dbReference>
<dbReference type="PROSITE" id="PS51007">
    <property type="entry name" value="CYTC"/>
    <property type="match status" value="1"/>
</dbReference>
<dbReference type="InterPro" id="IPR036909">
    <property type="entry name" value="Cyt_c-like_dom_sf"/>
</dbReference>
<evidence type="ECO:0000313" key="9">
    <source>
        <dbReference type="EMBL" id="MFC4363493.1"/>
    </source>
</evidence>
<dbReference type="PANTHER" id="PTHR22990">
    <property type="entry name" value="F-BOX ONLY PROTEIN"/>
    <property type="match status" value="1"/>
</dbReference>
<evidence type="ECO:0000256" key="1">
    <source>
        <dbReference type="ARBA" id="ARBA00004906"/>
    </source>
</evidence>
<proteinExistence type="predicted"/>
<comment type="pathway">
    <text evidence="1">Protein modification; protein ubiquitination.</text>
</comment>
<dbReference type="InterPro" id="IPR012334">
    <property type="entry name" value="Pectin_lyas_fold"/>
</dbReference>
<evidence type="ECO:0000256" key="2">
    <source>
        <dbReference type="ARBA" id="ARBA00022617"/>
    </source>
</evidence>
<dbReference type="InterPro" id="IPR022441">
    <property type="entry name" value="Para_beta_helix_rpt-2"/>
</dbReference>
<evidence type="ECO:0000256" key="6">
    <source>
        <dbReference type="ARBA" id="ARBA00023004"/>
    </source>
</evidence>
<organism evidence="9 10">
    <name type="scientific">Simiduia curdlanivorans</name>
    <dbReference type="NCBI Taxonomy" id="1492769"/>
    <lineage>
        <taxon>Bacteria</taxon>
        <taxon>Pseudomonadati</taxon>
        <taxon>Pseudomonadota</taxon>
        <taxon>Gammaproteobacteria</taxon>
        <taxon>Cellvibrionales</taxon>
        <taxon>Cellvibrionaceae</taxon>
        <taxon>Simiduia</taxon>
    </lineage>
</organism>
<dbReference type="SUPFAM" id="SSF46626">
    <property type="entry name" value="Cytochrome c"/>
    <property type="match status" value="1"/>
</dbReference>
<dbReference type="RefSeq" id="WP_290261348.1">
    <property type="nucleotide sequence ID" value="NZ_JAUFQG010000004.1"/>
</dbReference>
<name>A0ABV8V6H7_9GAMM</name>
<evidence type="ECO:0000256" key="5">
    <source>
        <dbReference type="ARBA" id="ARBA00022786"/>
    </source>
</evidence>
<dbReference type="NCBIfam" id="TIGR03804">
    <property type="entry name" value="para_beta_helix"/>
    <property type="match status" value="1"/>
</dbReference>
<evidence type="ECO:0000313" key="10">
    <source>
        <dbReference type="Proteomes" id="UP001595840"/>
    </source>
</evidence>
<dbReference type="InterPro" id="IPR009056">
    <property type="entry name" value="Cyt_c-like_dom"/>
</dbReference>
<keyword evidence="2 7" id="KW-0349">Heme</keyword>
<protein>
    <submittedName>
        <fullName evidence="9">Parallel beta-helix domain-containing protein</fullName>
    </submittedName>
</protein>
<dbReference type="SUPFAM" id="SSF51126">
    <property type="entry name" value="Pectin lyase-like"/>
    <property type="match status" value="1"/>
</dbReference>
<dbReference type="NCBIfam" id="TIGR03805">
    <property type="entry name" value="beta_helix_1"/>
    <property type="match status" value="1"/>
</dbReference>
<keyword evidence="6 7" id="KW-0408">Iron</keyword>
<dbReference type="InterPro" id="IPR006626">
    <property type="entry name" value="PbH1"/>
</dbReference>
<keyword evidence="5" id="KW-0833">Ubl conjugation pathway</keyword>
<dbReference type="InterPro" id="IPR011050">
    <property type="entry name" value="Pectin_lyase_fold/virulence"/>
</dbReference>
<accession>A0ABV8V6H7</accession>
<evidence type="ECO:0000256" key="4">
    <source>
        <dbReference type="ARBA" id="ARBA00022737"/>
    </source>
</evidence>
<comment type="caution">
    <text evidence="9">The sequence shown here is derived from an EMBL/GenBank/DDBJ whole genome shotgun (WGS) entry which is preliminary data.</text>
</comment>
<dbReference type="Gene3D" id="2.160.20.10">
    <property type="entry name" value="Single-stranded right-handed beta-helix, Pectin lyase-like"/>
    <property type="match status" value="1"/>
</dbReference>
<evidence type="ECO:0000256" key="7">
    <source>
        <dbReference type="PROSITE-ProRule" id="PRU00433"/>
    </source>
</evidence>
<dbReference type="SMART" id="SM00710">
    <property type="entry name" value="PbH1"/>
    <property type="match status" value="8"/>
</dbReference>